<reference evidence="1" key="1">
    <citation type="submission" date="2022-09" db="EMBL/GenBank/DDBJ databases">
        <title>Intensive care unit water sources are persistently colonized with multi-drug resistant bacteria and are the site of extensive horizontal gene transfer of antibiotic resistance genes.</title>
        <authorList>
            <person name="Diorio-Toth L."/>
        </authorList>
    </citation>
    <scope>NUCLEOTIDE SEQUENCE</scope>
    <source>
        <strain evidence="1">GD03990</strain>
    </source>
</reference>
<protein>
    <submittedName>
        <fullName evidence="1">Uncharacterized protein</fullName>
    </submittedName>
</protein>
<proteinExistence type="predicted"/>
<gene>
    <name evidence="1" type="ORF">N5C05_20935</name>
</gene>
<organism evidence="1 2">
    <name type="scientific">Aquipseudomonas alcaligenes</name>
    <name type="common">Pseudomonas alcaligenes</name>
    <dbReference type="NCBI Taxonomy" id="43263"/>
    <lineage>
        <taxon>Bacteria</taxon>
        <taxon>Pseudomonadati</taxon>
        <taxon>Pseudomonadota</taxon>
        <taxon>Gammaproteobacteria</taxon>
        <taxon>Pseudomonadales</taxon>
        <taxon>Pseudomonadaceae</taxon>
        <taxon>Aquipseudomonas</taxon>
    </lineage>
</organism>
<name>A0AA42N473_AQUAC</name>
<dbReference type="RefSeq" id="WP_126624962.1">
    <property type="nucleotide sequence ID" value="NZ_JAOBYN010000031.1"/>
</dbReference>
<comment type="caution">
    <text evidence="1">The sequence shown here is derived from an EMBL/GenBank/DDBJ whole genome shotgun (WGS) entry which is preliminary data.</text>
</comment>
<accession>A0AA42N473</accession>
<evidence type="ECO:0000313" key="2">
    <source>
        <dbReference type="Proteomes" id="UP001158730"/>
    </source>
</evidence>
<sequence>MNKRILSVDVQVVLPVQMSGRDGWTLERLITLHEDKSNTFRPDYFFTVVSGDVFHCGGGEGI</sequence>
<dbReference type="EMBL" id="JAOBYN010000031">
    <property type="protein sequence ID" value="MDH1057213.1"/>
    <property type="molecule type" value="Genomic_DNA"/>
</dbReference>
<dbReference type="AlphaFoldDB" id="A0AA42N473"/>
<dbReference type="Proteomes" id="UP001158730">
    <property type="component" value="Unassembled WGS sequence"/>
</dbReference>
<evidence type="ECO:0000313" key="1">
    <source>
        <dbReference type="EMBL" id="MDH1057213.1"/>
    </source>
</evidence>